<evidence type="ECO:0000313" key="2">
    <source>
        <dbReference type="Proteomes" id="UP000240912"/>
    </source>
</evidence>
<dbReference type="Proteomes" id="UP000240912">
    <property type="component" value="Unassembled WGS sequence"/>
</dbReference>
<name>A0A2T3HRA4_9SPHI</name>
<dbReference type="AlphaFoldDB" id="A0A2T3HRA4"/>
<keyword evidence="2" id="KW-1185">Reference proteome</keyword>
<comment type="caution">
    <text evidence="1">The sequence shown here is derived from an EMBL/GenBank/DDBJ whole genome shotgun (WGS) entry which is preliminary data.</text>
</comment>
<proteinExistence type="predicted"/>
<reference evidence="1 2" key="1">
    <citation type="submission" date="2018-03" db="EMBL/GenBank/DDBJ databases">
        <authorList>
            <person name="Keele B.F."/>
        </authorList>
    </citation>
    <scope>NUCLEOTIDE SEQUENCE [LARGE SCALE GENOMIC DNA]</scope>
    <source>
        <strain evidence="1 2">YL28-9</strain>
    </source>
</reference>
<sequence length="216" mass="24260">MKFSHIFYLLFTVLFSNVALGQIIRIPDQNGKAVATKSYDNIKGSAFLTKDWTTGTVTLADGTTYQDVQLKYDQVEDKIRFKRNDKELEFTVPVKQFSISGNQKAHVFTSGFPAVNTNSAASFYEVLVDGQVKLLKRTKKVVIETKGYNEFLEKRFDSNVEYFILDQNKIYEIKPSKKGVSQAVADQGLKAGELLKTQPVKNEADLTALIQKLNAG</sequence>
<organism evidence="1 2">
    <name type="scientific">Pedobacter yulinensis</name>
    <dbReference type="NCBI Taxonomy" id="2126353"/>
    <lineage>
        <taxon>Bacteria</taxon>
        <taxon>Pseudomonadati</taxon>
        <taxon>Bacteroidota</taxon>
        <taxon>Sphingobacteriia</taxon>
        <taxon>Sphingobacteriales</taxon>
        <taxon>Sphingobacteriaceae</taxon>
        <taxon>Pedobacter</taxon>
    </lineage>
</organism>
<dbReference type="EMBL" id="PYLS01000001">
    <property type="protein sequence ID" value="PST84995.1"/>
    <property type="molecule type" value="Genomic_DNA"/>
</dbReference>
<dbReference type="OrthoDB" id="680837at2"/>
<evidence type="ECO:0000313" key="1">
    <source>
        <dbReference type="EMBL" id="PST84995.1"/>
    </source>
</evidence>
<accession>A0A2T3HRA4</accession>
<protein>
    <submittedName>
        <fullName evidence="1">Uncharacterized protein</fullName>
    </submittedName>
</protein>
<gene>
    <name evidence="1" type="ORF">C7T94_02440</name>
</gene>
<dbReference type="RefSeq" id="WP_107213295.1">
    <property type="nucleotide sequence ID" value="NZ_KZ686268.1"/>
</dbReference>